<dbReference type="PANTHER" id="PTHR37813:SF1">
    <property type="entry name" value="FELS-2 PROPHAGE PROTEIN"/>
    <property type="match status" value="1"/>
</dbReference>
<evidence type="ECO:0000313" key="3">
    <source>
        <dbReference type="EMBL" id="QUI24870.1"/>
    </source>
</evidence>
<dbReference type="InterPro" id="IPR010090">
    <property type="entry name" value="Phage_tape_meas"/>
</dbReference>
<dbReference type="PANTHER" id="PTHR37813">
    <property type="entry name" value="FELS-2 PROPHAGE PROTEIN"/>
    <property type="match status" value="1"/>
</dbReference>
<dbReference type="KEGG" id="vpy:HZI73_22335"/>
<dbReference type="Gene3D" id="1.10.287.950">
    <property type="entry name" value="Methyl-accepting chemotaxis protein"/>
    <property type="match status" value="1"/>
</dbReference>
<keyword evidence="2" id="KW-0472">Membrane</keyword>
<evidence type="ECO:0000313" key="4">
    <source>
        <dbReference type="Proteomes" id="UP000683246"/>
    </source>
</evidence>
<dbReference type="SUPFAM" id="SSF58104">
    <property type="entry name" value="Methyl-accepting chemotaxis protein (MCP) signaling domain"/>
    <property type="match status" value="1"/>
</dbReference>
<feature type="transmembrane region" description="Helical" evidence="2">
    <location>
        <begin position="335"/>
        <end position="358"/>
    </location>
</feature>
<name>A0A8J8MNB7_9FIRM</name>
<dbReference type="AlphaFoldDB" id="A0A8J8MNB7"/>
<feature type="transmembrane region" description="Helical" evidence="2">
    <location>
        <begin position="289"/>
        <end position="314"/>
    </location>
</feature>
<keyword evidence="2" id="KW-1133">Transmembrane helix</keyword>
<keyword evidence="4" id="KW-1185">Reference proteome</keyword>
<dbReference type="RefSeq" id="WP_212695570.1">
    <property type="nucleotide sequence ID" value="NZ_CP058649.1"/>
</dbReference>
<gene>
    <name evidence="3" type="ORF">HZI73_22335</name>
</gene>
<evidence type="ECO:0000256" key="2">
    <source>
        <dbReference type="SAM" id="Phobius"/>
    </source>
</evidence>
<dbReference type="NCBIfam" id="TIGR01760">
    <property type="entry name" value="tape_meas_TP901"/>
    <property type="match status" value="1"/>
</dbReference>
<keyword evidence="1" id="KW-1188">Viral release from host cell</keyword>
<protein>
    <submittedName>
        <fullName evidence="3">Phage tail tape measure protein</fullName>
    </submittedName>
</protein>
<dbReference type="Proteomes" id="UP000683246">
    <property type="component" value="Chromosome"/>
</dbReference>
<evidence type="ECO:0000256" key="1">
    <source>
        <dbReference type="ARBA" id="ARBA00022612"/>
    </source>
</evidence>
<reference evidence="3" key="1">
    <citation type="submission" date="2020-07" db="EMBL/GenBank/DDBJ databases">
        <title>Vallitalea pronyensis genome.</title>
        <authorList>
            <person name="Postec A."/>
        </authorList>
    </citation>
    <scope>NUCLEOTIDE SEQUENCE</scope>
    <source>
        <strain evidence="3">FatNI3</strain>
    </source>
</reference>
<proteinExistence type="predicted"/>
<accession>A0A8J8MNB7</accession>
<sequence length="516" mass="56693">MEIFRLFGSVFLKDEEVNKSLSNIDKRAKTTGERISDMGKKALKAGTVIATGMAAAGGALLKLATSSAEATDRIDKLSQRLGLSREGFQEWDFVLSQAGVSIESLQGGMKTLTQRMGDAINNTGKGAEAFSKLRVNVRDTTGAVKTQEQVFNEVVTALQKMPDGMEKASLAQDLFARSGQELLPLLNGTAESVEALKKEAQELGLVMSDDTIDAGVKFTDTMDKFKRSMSAVKTQIGANLMPKINELLETIIKKSPEISRVLEKAVTIIVGLFKAFGNIILFVTDNFNWLLPIITAAVGLLIGFKVLSVINALMKMWTASTFAQTLAQSGLNAAMLANPIGLVIVAIVALIAVGVALWQNWDWIIKKLNSFWQGIKKIYTTINDFVVGIFHGMADVVRGIFDGLLSGIEFILNKIINGINWVIRLLNNFSFKLPSWLGGGEFGFNIREIREVRFSADKVGKSWVNQPEKSTNYNYNNSSSSNDTYNISLDTKNIKEVEDLSRMMNEAKQTNRQFAN</sequence>
<dbReference type="EMBL" id="CP058649">
    <property type="protein sequence ID" value="QUI24870.1"/>
    <property type="molecule type" value="Genomic_DNA"/>
</dbReference>
<keyword evidence="2" id="KW-0812">Transmembrane</keyword>
<feature type="transmembrane region" description="Helical" evidence="2">
    <location>
        <begin position="261"/>
        <end position="283"/>
    </location>
</feature>
<organism evidence="3 4">
    <name type="scientific">Vallitalea pronyensis</name>
    <dbReference type="NCBI Taxonomy" id="1348613"/>
    <lineage>
        <taxon>Bacteria</taxon>
        <taxon>Bacillati</taxon>
        <taxon>Bacillota</taxon>
        <taxon>Clostridia</taxon>
        <taxon>Lachnospirales</taxon>
        <taxon>Vallitaleaceae</taxon>
        <taxon>Vallitalea</taxon>
    </lineage>
</organism>